<evidence type="ECO:0000313" key="4">
    <source>
        <dbReference type="Proteomes" id="UP001204953"/>
    </source>
</evidence>
<dbReference type="RefSeq" id="WP_254012517.1">
    <property type="nucleotide sequence ID" value="NZ_JAMZMM010000138.1"/>
</dbReference>
<dbReference type="Proteomes" id="UP001204953">
    <property type="component" value="Unassembled WGS sequence"/>
</dbReference>
<keyword evidence="2" id="KW-0812">Transmembrane</keyword>
<keyword evidence="2" id="KW-1133">Transmembrane helix</keyword>
<sequence length="228" mass="26086">MFKINKLFNQYHPYREALHTLMYSYPNGLSASEISDKLGISETECDRLLKIEQIRDAVDADPFTGTLIFKSKRTNQPKYSVEQALKMAHRYKILLGIKIGAALLSASLISFTLISIPLNISLSFGTPNRQSQPSKSWGNSQNTEDLIKARVEAELAAQKRQELENEKNDLNKRITHLEALVDKAQCSKYWIKNQTCYMEGRLLNQAEFEREIAQIKLEVSKINEILSF</sequence>
<evidence type="ECO:0000256" key="1">
    <source>
        <dbReference type="SAM" id="Coils"/>
    </source>
</evidence>
<keyword evidence="2" id="KW-0472">Membrane</keyword>
<evidence type="ECO:0000313" key="3">
    <source>
        <dbReference type="EMBL" id="MCP2729740.1"/>
    </source>
</evidence>
<reference evidence="3" key="1">
    <citation type="submission" date="2022-06" db="EMBL/GenBank/DDBJ databases">
        <title>New cyanobacteria of genus Symplocastrum in benthos of Lake Baikal.</title>
        <authorList>
            <person name="Sorokovikova E."/>
            <person name="Tikhonova I."/>
            <person name="Krasnopeev A."/>
            <person name="Evseev P."/>
            <person name="Gladkikh A."/>
            <person name="Belykh O."/>
        </authorList>
    </citation>
    <scope>NUCLEOTIDE SEQUENCE</scope>
    <source>
        <strain evidence="3">BBK-W-15</strain>
    </source>
</reference>
<comment type="caution">
    <text evidence="3">The sequence shown here is derived from an EMBL/GenBank/DDBJ whole genome shotgun (WGS) entry which is preliminary data.</text>
</comment>
<protein>
    <submittedName>
        <fullName evidence="3">Uncharacterized protein</fullName>
    </submittedName>
</protein>
<gene>
    <name evidence="3" type="ORF">NJ959_14905</name>
</gene>
<dbReference type="EMBL" id="JAMZMM010000138">
    <property type="protein sequence ID" value="MCP2729740.1"/>
    <property type="molecule type" value="Genomic_DNA"/>
</dbReference>
<organism evidence="3 4">
    <name type="scientific">Limnofasciculus baicalensis BBK-W-15</name>
    <dbReference type="NCBI Taxonomy" id="2699891"/>
    <lineage>
        <taxon>Bacteria</taxon>
        <taxon>Bacillati</taxon>
        <taxon>Cyanobacteriota</taxon>
        <taxon>Cyanophyceae</taxon>
        <taxon>Coleofasciculales</taxon>
        <taxon>Coleofasciculaceae</taxon>
        <taxon>Limnofasciculus</taxon>
        <taxon>Limnofasciculus baicalensis</taxon>
    </lineage>
</organism>
<feature type="transmembrane region" description="Helical" evidence="2">
    <location>
        <begin position="93"/>
        <end position="114"/>
    </location>
</feature>
<dbReference type="AlphaFoldDB" id="A0AAE3GS57"/>
<feature type="coiled-coil region" evidence="1">
    <location>
        <begin position="146"/>
        <end position="187"/>
    </location>
</feature>
<evidence type="ECO:0000256" key="2">
    <source>
        <dbReference type="SAM" id="Phobius"/>
    </source>
</evidence>
<proteinExistence type="predicted"/>
<keyword evidence="1" id="KW-0175">Coiled coil</keyword>
<name>A0AAE3GS57_9CYAN</name>
<accession>A0AAE3GS57</accession>
<keyword evidence="4" id="KW-1185">Reference proteome</keyword>